<dbReference type="PRINTS" id="PR00412">
    <property type="entry name" value="EPOXHYDRLASE"/>
</dbReference>
<dbReference type="InterPro" id="IPR029058">
    <property type="entry name" value="AB_hydrolase_fold"/>
</dbReference>
<comment type="subcellular location">
    <subcellularLocation>
        <location evidence="2">Microsome membrane</location>
        <topology evidence="2">Single-pass membrane protein</topology>
    </subcellularLocation>
</comment>
<name>A0A4C1VYL3_EUMVA</name>
<dbReference type="STRING" id="151549.A0A4C1VYL3"/>
<gene>
    <name evidence="9" type="ORF">EVAR_49512_1</name>
</gene>
<keyword evidence="5" id="KW-0058">Aromatic hydrocarbons catabolism</keyword>
<dbReference type="Proteomes" id="UP000299102">
    <property type="component" value="Unassembled WGS sequence"/>
</dbReference>
<dbReference type="Pfam" id="PF06441">
    <property type="entry name" value="EHN"/>
    <property type="match status" value="1"/>
</dbReference>
<comment type="similarity">
    <text evidence="3">Belongs to the peptidase S33 family.</text>
</comment>
<evidence type="ECO:0000256" key="7">
    <source>
        <dbReference type="PIRSR" id="PIRSR001112-1"/>
    </source>
</evidence>
<evidence type="ECO:0000313" key="10">
    <source>
        <dbReference type="Proteomes" id="UP000299102"/>
    </source>
</evidence>
<accession>A0A4C1VYL3</accession>
<dbReference type="Gene3D" id="3.40.50.1820">
    <property type="entry name" value="alpha/beta hydrolase"/>
    <property type="match status" value="1"/>
</dbReference>
<sequence length="487" mass="56899">MKYGSRNLGMFPNVLGMFIKLGQIDRNFLRKIINFVDLIFNKLSPPPAIPYIPQNRWWGEKDNADDALRPFKVRYSNKMIEELINKLENRKNFTRSLRQSANRYGLNRDLLNDVLEYWHRSYDFRNREKVLNKYPQYVTNIQGLDIHYVHIKPSQPVRGKVLPILLIHGWPTTNREYFGFLDDFLKPKEEYDFIFEVIVPNLPGFGYSQGTNKQGLAPYQIGIIFKNLMSRLAHQRFYIHAGDIGLWVGSHMATMYQDDVLGLHTNFPQSLMPMTLIKYILGSLNPSAVVDLKYADRMYPVTKLLTRFLENTGYYHMHATRPDTIGVGMEESPSALASWILPNIIVATNPTFVDVPDGKLLETYDLNDILDILTTYWHCQCSTTAIRVYAEFNAIFQDPLNFILEWIPTKVPYGAIKFRHEIIYQPDDFLRDKYPNLVHSVTLDYGGHFASLENPQALAHSIWTAVRKMENFHLNKFWYLQNNDYYL</sequence>
<evidence type="ECO:0000256" key="6">
    <source>
        <dbReference type="ARBA" id="ARBA00022801"/>
    </source>
</evidence>
<evidence type="ECO:0000256" key="1">
    <source>
        <dbReference type="ARBA" id="ARBA00000221"/>
    </source>
</evidence>
<reference evidence="9 10" key="1">
    <citation type="journal article" date="2019" name="Commun. Biol.">
        <title>The bagworm genome reveals a unique fibroin gene that provides high tensile strength.</title>
        <authorList>
            <person name="Kono N."/>
            <person name="Nakamura H."/>
            <person name="Ohtoshi R."/>
            <person name="Tomita M."/>
            <person name="Numata K."/>
            <person name="Arakawa K."/>
        </authorList>
    </citation>
    <scope>NUCLEOTIDE SEQUENCE [LARGE SCALE GENOMIC DNA]</scope>
</reference>
<dbReference type="EC" id="3.3.2.9" evidence="4"/>
<feature type="active site" description="Proton donor" evidence="7">
    <location>
        <position position="389"/>
    </location>
</feature>
<dbReference type="InterPro" id="IPR010497">
    <property type="entry name" value="Epoxide_hydro_N"/>
</dbReference>
<feature type="active site" description="Nucleophile" evidence="7">
    <location>
        <position position="243"/>
    </location>
</feature>
<dbReference type="AlphaFoldDB" id="A0A4C1VYL3"/>
<dbReference type="PANTHER" id="PTHR21661:SF35">
    <property type="entry name" value="EPOXIDE HYDROLASE"/>
    <property type="match status" value="1"/>
</dbReference>
<keyword evidence="10" id="KW-1185">Reference proteome</keyword>
<protein>
    <recommendedName>
        <fullName evidence="4">microsomal epoxide hydrolase</fullName>
        <ecNumber evidence="4">3.3.2.9</ecNumber>
    </recommendedName>
</protein>
<proteinExistence type="inferred from homology"/>
<evidence type="ECO:0000256" key="4">
    <source>
        <dbReference type="ARBA" id="ARBA00012091"/>
    </source>
</evidence>
<comment type="catalytic activity">
    <reaction evidence="1">
        <text>1-(4-methoxyphenyl)-N-methyl-N-[(3-methyloxetan-3-yl)methyl]methanamine + H2O = 2-{[(4-methoxybenzyl)(methyl)amino]methyl}-2-methylpropane-1,3-diol</text>
        <dbReference type="Rhea" id="RHEA:55764"/>
        <dbReference type="ChEBI" id="CHEBI:15377"/>
        <dbReference type="ChEBI" id="CHEBI:139161"/>
        <dbReference type="ChEBI" id="CHEBI:139164"/>
        <dbReference type="EC" id="3.3.2.9"/>
    </reaction>
</comment>
<keyword evidence="6 9" id="KW-0378">Hydrolase</keyword>
<comment type="caution">
    <text evidence="9">The sequence shown here is derived from an EMBL/GenBank/DDBJ whole genome shotgun (WGS) entry which is preliminary data.</text>
</comment>
<organism evidence="9 10">
    <name type="scientific">Eumeta variegata</name>
    <name type="common">Bagworm moth</name>
    <name type="synonym">Eumeta japonica</name>
    <dbReference type="NCBI Taxonomy" id="151549"/>
    <lineage>
        <taxon>Eukaryota</taxon>
        <taxon>Metazoa</taxon>
        <taxon>Ecdysozoa</taxon>
        <taxon>Arthropoda</taxon>
        <taxon>Hexapoda</taxon>
        <taxon>Insecta</taxon>
        <taxon>Pterygota</taxon>
        <taxon>Neoptera</taxon>
        <taxon>Endopterygota</taxon>
        <taxon>Lepidoptera</taxon>
        <taxon>Glossata</taxon>
        <taxon>Ditrysia</taxon>
        <taxon>Tineoidea</taxon>
        <taxon>Psychidae</taxon>
        <taxon>Oiketicinae</taxon>
        <taxon>Eumeta</taxon>
    </lineage>
</organism>
<dbReference type="SUPFAM" id="SSF53474">
    <property type="entry name" value="alpha/beta-Hydrolases"/>
    <property type="match status" value="1"/>
</dbReference>
<dbReference type="InterPro" id="IPR000639">
    <property type="entry name" value="Epox_hydrolase-like"/>
</dbReference>
<dbReference type="PANTHER" id="PTHR21661">
    <property type="entry name" value="EPOXIDE HYDROLASE 1-RELATED"/>
    <property type="match status" value="1"/>
</dbReference>
<evidence type="ECO:0000256" key="2">
    <source>
        <dbReference type="ARBA" id="ARBA00004111"/>
    </source>
</evidence>
<dbReference type="EMBL" id="BGZK01000428">
    <property type="protein sequence ID" value="GBP43024.1"/>
    <property type="molecule type" value="Genomic_DNA"/>
</dbReference>
<evidence type="ECO:0000313" key="9">
    <source>
        <dbReference type="EMBL" id="GBP43024.1"/>
    </source>
</evidence>
<dbReference type="GO" id="GO:0097176">
    <property type="term" value="P:epoxide metabolic process"/>
    <property type="evidence" value="ECO:0007669"/>
    <property type="project" value="TreeGrafter"/>
</dbReference>
<feature type="active site" description="Proton acceptor" evidence="7">
    <location>
        <position position="448"/>
    </location>
</feature>
<evidence type="ECO:0000259" key="8">
    <source>
        <dbReference type="Pfam" id="PF06441"/>
    </source>
</evidence>
<feature type="domain" description="Epoxide hydrolase N-terminal" evidence="8">
    <location>
        <begin position="69"/>
        <end position="176"/>
    </location>
</feature>
<dbReference type="PIRSF" id="PIRSF001112">
    <property type="entry name" value="Epoxide_hydrolase"/>
    <property type="match status" value="1"/>
</dbReference>
<evidence type="ECO:0000256" key="3">
    <source>
        <dbReference type="ARBA" id="ARBA00010088"/>
    </source>
</evidence>
<dbReference type="InterPro" id="IPR016292">
    <property type="entry name" value="Epoxide_hydrolase"/>
</dbReference>
<evidence type="ECO:0000256" key="5">
    <source>
        <dbReference type="ARBA" id="ARBA00022797"/>
    </source>
</evidence>
<dbReference type="GO" id="GO:0033961">
    <property type="term" value="F:cis-stilbene-oxide hydrolase activity"/>
    <property type="evidence" value="ECO:0007669"/>
    <property type="project" value="UniProtKB-EC"/>
</dbReference>
<dbReference type="OrthoDB" id="7130006at2759"/>